<evidence type="ECO:0000256" key="3">
    <source>
        <dbReference type="ARBA" id="ARBA00022840"/>
    </source>
</evidence>
<name>A0A1Q2CMW1_9ACTN</name>
<evidence type="ECO:0000259" key="4">
    <source>
        <dbReference type="Pfam" id="PF01923"/>
    </source>
</evidence>
<dbReference type="GO" id="GO:0016740">
    <property type="term" value="F:transferase activity"/>
    <property type="evidence" value="ECO:0007669"/>
    <property type="project" value="UniProtKB-KW"/>
</dbReference>
<keyword evidence="6" id="KW-1185">Reference proteome</keyword>
<dbReference type="InterPro" id="IPR036451">
    <property type="entry name" value="CblAdoTrfase-like_sf"/>
</dbReference>
<dbReference type="AlphaFoldDB" id="A0A1Q2CMW1"/>
<dbReference type="EMBL" id="CP019606">
    <property type="protein sequence ID" value="AQP47453.1"/>
    <property type="molecule type" value="Genomic_DNA"/>
</dbReference>
<organism evidence="5 6">
    <name type="scientific">Tessaracoccus aquimaris</name>
    <dbReference type="NCBI Taxonomy" id="1332264"/>
    <lineage>
        <taxon>Bacteria</taxon>
        <taxon>Bacillati</taxon>
        <taxon>Actinomycetota</taxon>
        <taxon>Actinomycetes</taxon>
        <taxon>Propionibacteriales</taxon>
        <taxon>Propionibacteriaceae</taxon>
        <taxon>Tessaracoccus</taxon>
    </lineage>
</organism>
<gene>
    <name evidence="5" type="ORF">BW730_08055</name>
</gene>
<dbReference type="OrthoDB" id="306726at2"/>
<accession>A0A1Q2CMW1</accession>
<dbReference type="RefSeq" id="WP_158522540.1">
    <property type="nucleotide sequence ID" value="NZ_CP019606.1"/>
</dbReference>
<protein>
    <recommendedName>
        <fullName evidence="4">Cobalamin adenosyltransferase-like domain-containing protein</fullName>
    </recommendedName>
</protein>
<dbReference type="Gene3D" id="1.20.1200.10">
    <property type="entry name" value="Cobalamin adenosyltransferase-like"/>
    <property type="match status" value="1"/>
</dbReference>
<dbReference type="InterPro" id="IPR016030">
    <property type="entry name" value="CblAdoTrfase-like"/>
</dbReference>
<feature type="domain" description="Cobalamin adenosyltransferase-like" evidence="4">
    <location>
        <begin position="87"/>
        <end position="242"/>
    </location>
</feature>
<dbReference type="GO" id="GO:0005524">
    <property type="term" value="F:ATP binding"/>
    <property type="evidence" value="ECO:0007669"/>
    <property type="project" value="UniProtKB-KW"/>
</dbReference>
<sequence length="250" mass="27442">MIVTEAELRDQLRRPVAGAKVTVAAGARLSPAARDFVKQFALVLVEEGGAAEGQAGDWDHDAVFPVALSGETPRCTQCGTGVTSKPSALTQLNSSHYASKTHPRIKLRGRVDSLHARVLWMQRLAHEAGEEALVADLASLAAYCRELISAEYNERPAAELRLAGLDPDTMHRATHDPRSILGVEHLTLDHHDDEIQHLLNLVRTESREIEILALETFPSPHDHGATICHALNRISSAFYYLQLRRAAACR</sequence>
<dbReference type="STRING" id="1332264.BW730_08055"/>
<keyword evidence="2" id="KW-0547">Nucleotide-binding</keyword>
<proteinExistence type="predicted"/>
<evidence type="ECO:0000313" key="6">
    <source>
        <dbReference type="Proteomes" id="UP000188145"/>
    </source>
</evidence>
<dbReference type="KEGG" id="tes:BW730_08055"/>
<dbReference type="Pfam" id="PF01923">
    <property type="entry name" value="Cob_adeno_trans"/>
    <property type="match status" value="1"/>
</dbReference>
<keyword evidence="3" id="KW-0067">ATP-binding</keyword>
<dbReference type="Proteomes" id="UP000188145">
    <property type="component" value="Chromosome"/>
</dbReference>
<evidence type="ECO:0000256" key="2">
    <source>
        <dbReference type="ARBA" id="ARBA00022741"/>
    </source>
</evidence>
<evidence type="ECO:0000256" key="1">
    <source>
        <dbReference type="ARBA" id="ARBA00022679"/>
    </source>
</evidence>
<reference evidence="6" key="1">
    <citation type="submission" date="2017-02" db="EMBL/GenBank/DDBJ databases">
        <title>Tessaracoccus aquaemaris sp. nov., isolated from the intestine of a Korean rockfish, Sebastes schlegelii, in a marine aquaculture pond.</title>
        <authorList>
            <person name="Tak E.J."/>
            <person name="Bae J.-W."/>
        </authorList>
    </citation>
    <scope>NUCLEOTIDE SEQUENCE [LARGE SCALE GENOMIC DNA]</scope>
    <source>
        <strain evidence="6">NSG39</strain>
    </source>
</reference>
<keyword evidence="1" id="KW-0808">Transferase</keyword>
<evidence type="ECO:0000313" key="5">
    <source>
        <dbReference type="EMBL" id="AQP47453.1"/>
    </source>
</evidence>